<evidence type="ECO:0000313" key="3">
    <source>
        <dbReference type="EMBL" id="TEB04503.1"/>
    </source>
</evidence>
<keyword evidence="4" id="KW-1185">Reference proteome</keyword>
<comment type="caution">
    <text evidence="3">The sequence shown here is derived from an EMBL/GenBank/DDBJ whole genome shotgun (WGS) entry which is preliminary data.</text>
</comment>
<dbReference type="OrthoDB" id="2140105at2759"/>
<dbReference type="STRING" id="71717.A0A4Y7R6W8"/>
<dbReference type="PANTHER" id="PTHR34814">
    <property type="entry name" value="NITROSOGUANIDINE RESISTANCE PROTEIN SNG1"/>
    <property type="match status" value="1"/>
</dbReference>
<proteinExistence type="predicted"/>
<evidence type="ECO:0000259" key="2">
    <source>
        <dbReference type="Pfam" id="PF12051"/>
    </source>
</evidence>
<gene>
    <name evidence="3" type="ORF">FA13DRAFT_1283197</name>
</gene>
<sequence length="83" mass="9117">MVNYIGMLAMALALESLITLLTPRGMPFVMLTWIITNLAVILFPIDALPSIYRYGYAAPSFNLSRALRSIISGLVIEVRSALS</sequence>
<dbReference type="InterPro" id="IPR053001">
    <property type="entry name" value="MNNG_permease-like"/>
</dbReference>
<feature type="transmembrane region" description="Helical" evidence="1">
    <location>
        <begin position="28"/>
        <end position="45"/>
    </location>
</feature>
<keyword evidence="1" id="KW-0812">Transmembrane</keyword>
<name>A0A4Y7R6W8_COPMI</name>
<dbReference type="GO" id="GO:0016020">
    <property type="term" value="C:membrane"/>
    <property type="evidence" value="ECO:0007669"/>
    <property type="project" value="TreeGrafter"/>
</dbReference>
<evidence type="ECO:0000313" key="4">
    <source>
        <dbReference type="Proteomes" id="UP000298030"/>
    </source>
</evidence>
<feature type="domain" description="DUF3533" evidence="2">
    <location>
        <begin position="1"/>
        <end position="74"/>
    </location>
</feature>
<accession>A0A4Y7R6W8</accession>
<dbReference type="InterPro" id="IPR022703">
    <property type="entry name" value="DUF3533"/>
</dbReference>
<protein>
    <recommendedName>
        <fullName evidence="2">DUF3533 domain-containing protein</fullName>
    </recommendedName>
</protein>
<dbReference type="EMBL" id="QPFP01000623">
    <property type="protein sequence ID" value="TEB04503.1"/>
    <property type="molecule type" value="Genomic_DNA"/>
</dbReference>
<dbReference type="Pfam" id="PF12051">
    <property type="entry name" value="DUF3533"/>
    <property type="match status" value="1"/>
</dbReference>
<dbReference type="Proteomes" id="UP000298030">
    <property type="component" value="Unassembled WGS sequence"/>
</dbReference>
<dbReference type="PANTHER" id="PTHR34814:SF1">
    <property type="entry name" value="NITROSOGUANIDINE RESISTANCE PROTEIN SNG1"/>
    <property type="match status" value="1"/>
</dbReference>
<keyword evidence="1" id="KW-0472">Membrane</keyword>
<organism evidence="3 4">
    <name type="scientific">Coprinellus micaceus</name>
    <name type="common">Glistening ink-cap mushroom</name>
    <name type="synonym">Coprinus micaceus</name>
    <dbReference type="NCBI Taxonomy" id="71717"/>
    <lineage>
        <taxon>Eukaryota</taxon>
        <taxon>Fungi</taxon>
        <taxon>Dikarya</taxon>
        <taxon>Basidiomycota</taxon>
        <taxon>Agaricomycotina</taxon>
        <taxon>Agaricomycetes</taxon>
        <taxon>Agaricomycetidae</taxon>
        <taxon>Agaricales</taxon>
        <taxon>Agaricineae</taxon>
        <taxon>Psathyrellaceae</taxon>
        <taxon>Coprinellus</taxon>
    </lineage>
</organism>
<keyword evidence="1" id="KW-1133">Transmembrane helix</keyword>
<dbReference type="AlphaFoldDB" id="A0A4Y7R6W8"/>
<evidence type="ECO:0000256" key="1">
    <source>
        <dbReference type="SAM" id="Phobius"/>
    </source>
</evidence>
<reference evidence="3 4" key="1">
    <citation type="journal article" date="2019" name="Nat. Ecol. Evol.">
        <title>Megaphylogeny resolves global patterns of mushroom evolution.</title>
        <authorList>
            <person name="Varga T."/>
            <person name="Krizsan K."/>
            <person name="Foldi C."/>
            <person name="Dima B."/>
            <person name="Sanchez-Garcia M."/>
            <person name="Sanchez-Ramirez S."/>
            <person name="Szollosi G.J."/>
            <person name="Szarkandi J.G."/>
            <person name="Papp V."/>
            <person name="Albert L."/>
            <person name="Andreopoulos W."/>
            <person name="Angelini C."/>
            <person name="Antonin V."/>
            <person name="Barry K.W."/>
            <person name="Bougher N.L."/>
            <person name="Buchanan P."/>
            <person name="Buyck B."/>
            <person name="Bense V."/>
            <person name="Catcheside P."/>
            <person name="Chovatia M."/>
            <person name="Cooper J."/>
            <person name="Damon W."/>
            <person name="Desjardin D."/>
            <person name="Finy P."/>
            <person name="Geml J."/>
            <person name="Haridas S."/>
            <person name="Hughes K."/>
            <person name="Justo A."/>
            <person name="Karasinski D."/>
            <person name="Kautmanova I."/>
            <person name="Kiss B."/>
            <person name="Kocsube S."/>
            <person name="Kotiranta H."/>
            <person name="LaButti K.M."/>
            <person name="Lechner B.E."/>
            <person name="Liimatainen K."/>
            <person name="Lipzen A."/>
            <person name="Lukacs Z."/>
            <person name="Mihaltcheva S."/>
            <person name="Morgado L.N."/>
            <person name="Niskanen T."/>
            <person name="Noordeloos M.E."/>
            <person name="Ohm R.A."/>
            <person name="Ortiz-Santana B."/>
            <person name="Ovrebo C."/>
            <person name="Racz N."/>
            <person name="Riley R."/>
            <person name="Savchenko A."/>
            <person name="Shiryaev A."/>
            <person name="Soop K."/>
            <person name="Spirin V."/>
            <person name="Szebenyi C."/>
            <person name="Tomsovsky M."/>
            <person name="Tulloss R.E."/>
            <person name="Uehling J."/>
            <person name="Grigoriev I.V."/>
            <person name="Vagvolgyi C."/>
            <person name="Papp T."/>
            <person name="Martin F.M."/>
            <person name="Miettinen O."/>
            <person name="Hibbett D.S."/>
            <person name="Nagy L.G."/>
        </authorList>
    </citation>
    <scope>NUCLEOTIDE SEQUENCE [LARGE SCALE GENOMIC DNA]</scope>
    <source>
        <strain evidence="3 4">FP101781</strain>
    </source>
</reference>